<dbReference type="InterPro" id="IPR000541">
    <property type="entry name" value="Ncs6/Tuc1/Ctu1"/>
</dbReference>
<accession>F4FZM5</accession>
<evidence type="ECO:0000256" key="3">
    <source>
        <dbReference type="PIRSR" id="PIRSR004976-51"/>
    </source>
</evidence>
<feature type="binding site" evidence="2">
    <location>
        <position position="6"/>
    </location>
    <ligand>
        <name>Zn(2+)</name>
        <dbReference type="ChEBI" id="CHEBI:29105"/>
        <label>1</label>
    </ligand>
</feature>
<gene>
    <name evidence="6" type="ordered locus">Mcup_0346</name>
</gene>
<dbReference type="GeneID" id="10492540"/>
<dbReference type="InterPro" id="IPR054306">
    <property type="entry name" value="TtuA-like_LIM_N"/>
</dbReference>
<dbReference type="KEGG" id="mcn:Mcup_0346"/>
<keyword evidence="2" id="KW-0479">Metal-binding</keyword>
<evidence type="ECO:0000259" key="4">
    <source>
        <dbReference type="Pfam" id="PF01171"/>
    </source>
</evidence>
<keyword evidence="1" id="KW-0808">Transferase</keyword>
<dbReference type="InterPro" id="IPR035107">
    <property type="entry name" value="tRNA_thiolation_TtcA_Ctu1"/>
</dbReference>
<feature type="binding site" evidence="2">
    <location>
        <position position="285"/>
    </location>
    <ligand>
        <name>Zn(2+)</name>
        <dbReference type="ChEBI" id="CHEBI:29105"/>
        <label>2</label>
    </ligand>
</feature>
<proteinExistence type="predicted"/>
<dbReference type="OrthoDB" id="33422at2157"/>
<keyword evidence="3" id="KW-0067">ATP-binding</keyword>
<keyword evidence="3" id="KW-0547">Nucleotide-binding</keyword>
<dbReference type="PANTHER" id="PTHR11807:SF12">
    <property type="entry name" value="CYTOPLASMIC TRNA 2-THIOLATION PROTEIN 1"/>
    <property type="match status" value="1"/>
</dbReference>
<feature type="binding site" evidence="3">
    <location>
        <position position="169"/>
    </location>
    <ligand>
        <name>ATP</name>
        <dbReference type="ChEBI" id="CHEBI:30616"/>
    </ligand>
</feature>
<dbReference type="PATRIC" id="fig|1006006.8.peg.347"/>
<evidence type="ECO:0000256" key="2">
    <source>
        <dbReference type="PIRSR" id="PIRSR004976-50"/>
    </source>
</evidence>
<feature type="domain" description="2-thiouridine synthetase TtuA-like N-terminal LIM" evidence="5">
    <location>
        <begin position="3"/>
        <end position="28"/>
    </location>
</feature>
<dbReference type="GO" id="GO:0046872">
    <property type="term" value="F:metal ion binding"/>
    <property type="evidence" value="ECO:0007669"/>
    <property type="project" value="UniProtKB-KW"/>
</dbReference>
<dbReference type="AlphaFoldDB" id="F4FZM5"/>
<dbReference type="SUPFAM" id="SSF52402">
    <property type="entry name" value="Adenine nucleotide alpha hydrolases-like"/>
    <property type="match status" value="1"/>
</dbReference>
<dbReference type="Pfam" id="PF01171">
    <property type="entry name" value="ATP_bind_3"/>
    <property type="match status" value="1"/>
</dbReference>
<reference evidence="6 7" key="1">
    <citation type="journal article" date="2011" name="J. Bacteriol.">
        <title>Complete genome sequence of Metallosphaera cuprina, a metal sulfide-oxidizing archaeon from a hot spring.</title>
        <authorList>
            <person name="Liu L.J."/>
            <person name="You X.Y."/>
            <person name="Zheng H."/>
            <person name="Wang S."/>
            <person name="Jiang C.Y."/>
            <person name="Liu S.J."/>
        </authorList>
    </citation>
    <scope>NUCLEOTIDE SEQUENCE [LARGE SCALE GENOMIC DNA]</scope>
    <source>
        <strain evidence="6 7">Ar-4</strain>
    </source>
</reference>
<dbReference type="RefSeq" id="WP_013736952.1">
    <property type="nucleotide sequence ID" value="NC_015435.1"/>
</dbReference>
<evidence type="ECO:0000259" key="5">
    <source>
        <dbReference type="Pfam" id="PF22082"/>
    </source>
</evidence>
<keyword evidence="2" id="KW-0862">Zinc</keyword>
<dbReference type="GO" id="GO:0005524">
    <property type="term" value="F:ATP binding"/>
    <property type="evidence" value="ECO:0007669"/>
    <property type="project" value="UniProtKB-KW"/>
</dbReference>
<dbReference type="PIRSF" id="PIRSF004976">
    <property type="entry name" value="ATPase_YdaO"/>
    <property type="match status" value="1"/>
</dbReference>
<dbReference type="STRING" id="1006006.Mcup_0346"/>
<dbReference type="GO" id="GO:0000049">
    <property type="term" value="F:tRNA binding"/>
    <property type="evidence" value="ECO:0007669"/>
    <property type="project" value="InterPro"/>
</dbReference>
<dbReference type="Gene3D" id="3.40.50.620">
    <property type="entry name" value="HUPs"/>
    <property type="match status" value="1"/>
</dbReference>
<dbReference type="InterPro" id="IPR011063">
    <property type="entry name" value="TilS/TtcA_N"/>
</dbReference>
<feature type="binding site" evidence="3">
    <location>
        <position position="81"/>
    </location>
    <ligand>
        <name>ATP</name>
        <dbReference type="ChEBI" id="CHEBI:30616"/>
    </ligand>
</feature>
<evidence type="ECO:0000313" key="7">
    <source>
        <dbReference type="Proteomes" id="UP000007812"/>
    </source>
</evidence>
<feature type="binding site" evidence="2">
    <location>
        <position position="26"/>
    </location>
    <ligand>
        <name>Zn(2+)</name>
        <dbReference type="ChEBI" id="CHEBI:29105"/>
        <label>1</label>
    </ligand>
</feature>
<dbReference type="HOGENOM" id="CLU_026481_1_1_2"/>
<feature type="binding site" evidence="2">
    <location>
        <position position="299"/>
    </location>
    <ligand>
        <name>Zn(2+)</name>
        <dbReference type="ChEBI" id="CHEBI:29105"/>
        <label>2</label>
    </ligand>
</feature>
<dbReference type="Pfam" id="PF22082">
    <property type="entry name" value="TtuA_LIM_N"/>
    <property type="match status" value="1"/>
</dbReference>
<evidence type="ECO:0000313" key="6">
    <source>
        <dbReference type="EMBL" id="AEB94454.1"/>
    </source>
</evidence>
<dbReference type="GO" id="GO:0016740">
    <property type="term" value="F:transferase activity"/>
    <property type="evidence" value="ECO:0007669"/>
    <property type="project" value="UniProtKB-KW"/>
</dbReference>
<dbReference type="eggNOG" id="arCOG00042">
    <property type="taxonomic scope" value="Archaea"/>
</dbReference>
<evidence type="ECO:0000256" key="1">
    <source>
        <dbReference type="ARBA" id="ARBA00022679"/>
    </source>
</evidence>
<feature type="binding site" evidence="3">
    <location>
        <position position="164"/>
    </location>
    <ligand>
        <name>ATP</name>
        <dbReference type="ChEBI" id="CHEBI:30616"/>
    </ligand>
</feature>
<dbReference type="NCBIfam" id="TIGR00269">
    <property type="entry name" value="TIGR00269 family protein"/>
    <property type="match status" value="1"/>
</dbReference>
<feature type="binding site" evidence="2">
    <location>
        <position position="3"/>
    </location>
    <ligand>
        <name>Zn(2+)</name>
        <dbReference type="ChEBI" id="CHEBI:29105"/>
        <label>1</label>
    </ligand>
</feature>
<dbReference type="EMBL" id="CP002656">
    <property type="protein sequence ID" value="AEB94454.1"/>
    <property type="molecule type" value="Genomic_DNA"/>
</dbReference>
<keyword evidence="7" id="KW-1185">Reference proteome</keyword>
<organism evidence="6 7">
    <name type="scientific">Metallosphaera cuprina (strain Ar-4)</name>
    <dbReference type="NCBI Taxonomy" id="1006006"/>
    <lineage>
        <taxon>Archaea</taxon>
        <taxon>Thermoproteota</taxon>
        <taxon>Thermoprotei</taxon>
        <taxon>Sulfolobales</taxon>
        <taxon>Sulfolobaceae</taxon>
        <taxon>Metallosphaera</taxon>
    </lineage>
</organism>
<sequence>MMCDLCGVREAEIYQAHSRKRLCKECFLNDILARVEKEAKKQNLLNANKILIAVSGGKDSLVLADTLSKIVNPNRIVAFNIVEGIKGYNREDQVRELSNYLKELGIDLISTSFEKSVGYTLDQMVKSSSQRGLNVAACTFCGGFRRKLINGAGREVNADFVSTGHNLDDEVQTIIINLLRGDVKKLLRIGDSQPKLSEKFVMRVKPLRKVYEWETTMYAYFKGFHFQEVECPYISAKPTMRAKVRDLLYALEERSPGALLQILENFDSLAESIRKGTKLGSLPSCKLCGEPTSFGREYCKNCELLISSGLIFADRT</sequence>
<dbReference type="PANTHER" id="PTHR11807">
    <property type="entry name" value="ATPASES OF THE PP SUPERFAMILY-RELATED"/>
    <property type="match status" value="1"/>
</dbReference>
<dbReference type="InterPro" id="IPR014729">
    <property type="entry name" value="Rossmann-like_a/b/a_fold"/>
</dbReference>
<feature type="binding site" evidence="2">
    <location>
        <position position="23"/>
    </location>
    <ligand>
        <name>Zn(2+)</name>
        <dbReference type="ChEBI" id="CHEBI:29105"/>
        <label>1</label>
    </ligand>
</feature>
<feature type="binding site" evidence="2">
    <location>
        <position position="288"/>
    </location>
    <ligand>
        <name>Zn(2+)</name>
        <dbReference type="ChEBI" id="CHEBI:29105"/>
        <label>2</label>
    </ligand>
</feature>
<feature type="binding site" evidence="3">
    <location>
        <position position="59"/>
    </location>
    <ligand>
        <name>ATP</name>
        <dbReference type="ChEBI" id="CHEBI:30616"/>
    </ligand>
</feature>
<name>F4FZM5_METCR</name>
<feature type="binding site" evidence="3">
    <location>
        <begin position="53"/>
        <end position="55"/>
    </location>
    <ligand>
        <name>ATP</name>
        <dbReference type="ChEBI" id="CHEBI:30616"/>
    </ligand>
</feature>
<protein>
    <submittedName>
        <fullName evidence="6">PP-loop domain-containing protein</fullName>
    </submittedName>
</protein>
<dbReference type="GO" id="GO:0002144">
    <property type="term" value="C:cytosolic tRNA wobble base thiouridylase complex"/>
    <property type="evidence" value="ECO:0007669"/>
    <property type="project" value="TreeGrafter"/>
</dbReference>
<dbReference type="GO" id="GO:0002143">
    <property type="term" value="P:tRNA wobble position uridine thiolation"/>
    <property type="evidence" value="ECO:0007669"/>
    <property type="project" value="TreeGrafter"/>
</dbReference>
<dbReference type="Proteomes" id="UP000007812">
    <property type="component" value="Chromosome"/>
</dbReference>
<feature type="binding site" evidence="2">
    <location>
        <position position="302"/>
    </location>
    <ligand>
        <name>Zn(2+)</name>
        <dbReference type="ChEBI" id="CHEBI:29105"/>
        <label>2</label>
    </ligand>
</feature>
<feature type="domain" description="tRNA(Ile)-lysidine/2-thiocytidine synthase N-terminal" evidence="4">
    <location>
        <begin position="49"/>
        <end position="226"/>
    </location>
</feature>